<keyword evidence="2 5" id="KW-0812">Transmembrane</keyword>
<proteinExistence type="predicted"/>
<keyword evidence="4 5" id="KW-0472">Membrane</keyword>
<dbReference type="InterPro" id="IPR003825">
    <property type="entry name" value="Colicin-V_CvpA"/>
</dbReference>
<accession>A0A3B0ZT11</accession>
<organism evidence="6">
    <name type="scientific">hydrothermal vent metagenome</name>
    <dbReference type="NCBI Taxonomy" id="652676"/>
    <lineage>
        <taxon>unclassified sequences</taxon>
        <taxon>metagenomes</taxon>
        <taxon>ecological metagenomes</taxon>
    </lineage>
</organism>
<evidence type="ECO:0000256" key="5">
    <source>
        <dbReference type="SAM" id="Phobius"/>
    </source>
</evidence>
<dbReference type="Pfam" id="PF02674">
    <property type="entry name" value="Colicin_V"/>
    <property type="match status" value="1"/>
</dbReference>
<feature type="transmembrane region" description="Helical" evidence="5">
    <location>
        <begin position="100"/>
        <end position="123"/>
    </location>
</feature>
<dbReference type="EMBL" id="UOFR01000014">
    <property type="protein sequence ID" value="VAW92360.1"/>
    <property type="molecule type" value="Genomic_DNA"/>
</dbReference>
<feature type="transmembrane region" description="Helical" evidence="5">
    <location>
        <begin position="6"/>
        <end position="24"/>
    </location>
</feature>
<evidence type="ECO:0000256" key="2">
    <source>
        <dbReference type="ARBA" id="ARBA00022692"/>
    </source>
</evidence>
<comment type="subcellular location">
    <subcellularLocation>
        <location evidence="1">Membrane</location>
        <topology evidence="1">Multi-pass membrane protein</topology>
    </subcellularLocation>
</comment>
<dbReference type="GO" id="GO:0009403">
    <property type="term" value="P:toxin biosynthetic process"/>
    <property type="evidence" value="ECO:0007669"/>
    <property type="project" value="InterPro"/>
</dbReference>
<dbReference type="InterPro" id="IPR052719">
    <property type="entry name" value="CvpA-like"/>
</dbReference>
<feature type="transmembrane region" description="Helical" evidence="5">
    <location>
        <begin position="31"/>
        <end position="52"/>
    </location>
</feature>
<dbReference type="PANTHER" id="PTHR36926:SF1">
    <property type="entry name" value="COLICIN V PRODUCTION PROTEIN"/>
    <property type="match status" value="1"/>
</dbReference>
<dbReference type="AlphaFoldDB" id="A0A3B0ZT11"/>
<dbReference type="PANTHER" id="PTHR36926">
    <property type="entry name" value="COLICIN V PRODUCTION PROTEIN"/>
    <property type="match status" value="1"/>
</dbReference>
<evidence type="ECO:0000256" key="4">
    <source>
        <dbReference type="ARBA" id="ARBA00023136"/>
    </source>
</evidence>
<reference evidence="6" key="1">
    <citation type="submission" date="2018-06" db="EMBL/GenBank/DDBJ databases">
        <authorList>
            <person name="Zhirakovskaya E."/>
        </authorList>
    </citation>
    <scope>NUCLEOTIDE SEQUENCE</scope>
</reference>
<evidence type="ECO:0000313" key="6">
    <source>
        <dbReference type="EMBL" id="VAW92360.1"/>
    </source>
</evidence>
<name>A0A3B0ZT11_9ZZZZ</name>
<evidence type="ECO:0000256" key="1">
    <source>
        <dbReference type="ARBA" id="ARBA00004141"/>
    </source>
</evidence>
<keyword evidence="3 5" id="KW-1133">Transmembrane helix</keyword>
<feature type="transmembrane region" description="Helical" evidence="5">
    <location>
        <begin position="64"/>
        <end position="88"/>
    </location>
</feature>
<evidence type="ECO:0000256" key="3">
    <source>
        <dbReference type="ARBA" id="ARBA00022989"/>
    </source>
</evidence>
<dbReference type="GO" id="GO:0016020">
    <property type="term" value="C:membrane"/>
    <property type="evidence" value="ECO:0007669"/>
    <property type="project" value="UniProtKB-SubCell"/>
</dbReference>
<sequence length="162" mass="17920">MTGIDFAIIGIIFLSAIISVLRGFVREALSLTSWVVSFILAWQLHGTFAGLLESMIEHDNLRLIIAFFVLFVLSLVAFTLVIFFATKLVERTGLSGADRVIGVIFGVLRGMLIVTALVALAGYTQLPKSDVWSDSMLLSFFQPVAVWLIDLLPGDYTKNFKF</sequence>
<gene>
    <name evidence="6" type="ORF">MNBD_GAMMA21-1256</name>
</gene>
<protein>
    <submittedName>
        <fullName evidence="6">Colicin V production protein</fullName>
    </submittedName>
</protein>